<gene>
    <name evidence="4" type="ORF">HMP0721_1395</name>
</gene>
<dbReference type="SUPFAM" id="SSF46689">
    <property type="entry name" value="Homeodomain-like"/>
    <property type="match status" value="1"/>
</dbReference>
<comment type="caution">
    <text evidence="4">The sequence shown here is derived from an EMBL/GenBank/DDBJ whole genome shotgun (WGS) entry which is preliminary data.</text>
</comment>
<name>E6MHB0_9FIRM</name>
<dbReference type="EMBL" id="AEQN01000016">
    <property type="protein sequence ID" value="EFV02000.1"/>
    <property type="molecule type" value="Genomic_DNA"/>
</dbReference>
<dbReference type="InterPro" id="IPR009057">
    <property type="entry name" value="Homeodomain-like_sf"/>
</dbReference>
<dbReference type="Proteomes" id="UP000004754">
    <property type="component" value="Unassembled WGS sequence"/>
</dbReference>
<evidence type="ECO:0000313" key="4">
    <source>
        <dbReference type="EMBL" id="EFV02000.1"/>
    </source>
</evidence>
<feature type="DNA-binding region" description="H-T-H motif" evidence="2">
    <location>
        <begin position="29"/>
        <end position="48"/>
    </location>
</feature>
<protein>
    <submittedName>
        <fullName evidence="4">Transcriptional regulator, TetR family</fullName>
    </submittedName>
</protein>
<reference evidence="4 5" key="1">
    <citation type="submission" date="2010-12" db="EMBL/GenBank/DDBJ databases">
        <authorList>
            <person name="Muzny D."/>
            <person name="Qin X."/>
            <person name="Deng J."/>
            <person name="Jiang H."/>
            <person name="Liu Y."/>
            <person name="Qu J."/>
            <person name="Song X.-Z."/>
            <person name="Zhang L."/>
            <person name="Thornton R."/>
            <person name="Coyle M."/>
            <person name="Francisco L."/>
            <person name="Jackson L."/>
            <person name="Javaid M."/>
            <person name="Korchina V."/>
            <person name="Kovar C."/>
            <person name="Mata R."/>
            <person name="Mathew T."/>
            <person name="Ngo R."/>
            <person name="Nguyen L."/>
            <person name="Nguyen N."/>
            <person name="Okwuonu G."/>
            <person name="Ongeri F."/>
            <person name="Pham C."/>
            <person name="Simmons D."/>
            <person name="Wilczek-Boney K."/>
            <person name="Hale W."/>
            <person name="Jakkamsetti A."/>
            <person name="Pham P."/>
            <person name="Ruth R."/>
            <person name="San Lucas F."/>
            <person name="Warren J."/>
            <person name="Zhang J."/>
            <person name="Zhao Z."/>
            <person name="Zhou C."/>
            <person name="Zhu D."/>
            <person name="Lee S."/>
            <person name="Bess C."/>
            <person name="Blankenburg K."/>
            <person name="Forbes L."/>
            <person name="Fu Q."/>
            <person name="Gubbala S."/>
            <person name="Hirani K."/>
            <person name="Jayaseelan J.C."/>
            <person name="Lara F."/>
            <person name="Munidasa M."/>
            <person name="Palculict T."/>
            <person name="Patil S."/>
            <person name="Pu L.-L."/>
            <person name="Saada N."/>
            <person name="Tang L."/>
            <person name="Weissenberger G."/>
            <person name="Zhu Y."/>
            <person name="Hemphill L."/>
            <person name="Shang Y."/>
            <person name="Youmans B."/>
            <person name="Ayvaz T."/>
            <person name="Ross M."/>
            <person name="Santibanez J."/>
            <person name="Aqrawi P."/>
            <person name="Gross S."/>
            <person name="Joshi V."/>
            <person name="Fowler G."/>
            <person name="Nazareth L."/>
            <person name="Reid J."/>
            <person name="Worley K."/>
            <person name="Petrosino J."/>
            <person name="Highlander S."/>
            <person name="Gibbs R."/>
        </authorList>
    </citation>
    <scope>NUCLEOTIDE SEQUENCE [LARGE SCALE GENOMIC DNA]</scope>
    <source>
        <strain evidence="4 5">ATCC 23263</strain>
    </source>
</reference>
<dbReference type="STRING" id="887929.HMP0721_1395"/>
<dbReference type="PANTHER" id="PTHR43479:SF23">
    <property type="entry name" value="HTH TETR-TYPE DOMAIN-CONTAINING PROTEIN"/>
    <property type="match status" value="1"/>
</dbReference>
<evidence type="ECO:0000256" key="2">
    <source>
        <dbReference type="PROSITE-ProRule" id="PRU00335"/>
    </source>
</evidence>
<dbReference type="HOGENOM" id="CLU_087539_3_1_9"/>
<dbReference type="InterPro" id="IPR050624">
    <property type="entry name" value="HTH-type_Tx_Regulator"/>
</dbReference>
<sequence>MDRRQQKTRQAIFTAFEHLLATTPYDKITVAAIIDAANVGRSTFYAHFPTKDDLFKALCDAICAHVTAHRDGAEPTHDFEGKRDTRSAITHMFYHLQAEGRPIARVLASDAAGLFLEPFRRALKAVFARELADAIAARDDLPADFLLGHLVATFVETVRFWIDGDRRATPEELAACFCAVIDPVLQ</sequence>
<evidence type="ECO:0000313" key="5">
    <source>
        <dbReference type="Proteomes" id="UP000004754"/>
    </source>
</evidence>
<dbReference type="RefSeq" id="WP_006598817.1">
    <property type="nucleotide sequence ID" value="NZ_GL622359.1"/>
</dbReference>
<dbReference type="AlphaFoldDB" id="E6MHB0"/>
<dbReference type="OrthoDB" id="9810250at2"/>
<evidence type="ECO:0000259" key="3">
    <source>
        <dbReference type="PROSITE" id="PS50977"/>
    </source>
</evidence>
<proteinExistence type="predicted"/>
<dbReference type="PROSITE" id="PS50977">
    <property type="entry name" value="HTH_TETR_2"/>
    <property type="match status" value="1"/>
</dbReference>
<organism evidence="4 5">
    <name type="scientific">Pseudoramibacter alactolyticus ATCC 23263</name>
    <dbReference type="NCBI Taxonomy" id="887929"/>
    <lineage>
        <taxon>Bacteria</taxon>
        <taxon>Bacillati</taxon>
        <taxon>Bacillota</taxon>
        <taxon>Clostridia</taxon>
        <taxon>Eubacteriales</taxon>
        <taxon>Eubacteriaceae</taxon>
        <taxon>Pseudoramibacter</taxon>
    </lineage>
</organism>
<dbReference type="InterPro" id="IPR001647">
    <property type="entry name" value="HTH_TetR"/>
</dbReference>
<dbReference type="Pfam" id="PF00440">
    <property type="entry name" value="TetR_N"/>
    <property type="match status" value="1"/>
</dbReference>
<dbReference type="eggNOG" id="COG1309">
    <property type="taxonomic scope" value="Bacteria"/>
</dbReference>
<dbReference type="Gene3D" id="1.10.357.10">
    <property type="entry name" value="Tetracycline Repressor, domain 2"/>
    <property type="match status" value="1"/>
</dbReference>
<evidence type="ECO:0000256" key="1">
    <source>
        <dbReference type="ARBA" id="ARBA00023125"/>
    </source>
</evidence>
<keyword evidence="1 2" id="KW-0238">DNA-binding</keyword>
<feature type="domain" description="HTH tetR-type" evidence="3">
    <location>
        <begin position="6"/>
        <end position="66"/>
    </location>
</feature>
<dbReference type="GO" id="GO:0003677">
    <property type="term" value="F:DNA binding"/>
    <property type="evidence" value="ECO:0007669"/>
    <property type="project" value="UniProtKB-UniRule"/>
</dbReference>
<accession>E6MHB0</accession>
<dbReference type="PANTHER" id="PTHR43479">
    <property type="entry name" value="ACREF/ENVCD OPERON REPRESSOR-RELATED"/>
    <property type="match status" value="1"/>
</dbReference>
<keyword evidence="5" id="KW-1185">Reference proteome</keyword>